<comment type="caution">
    <text evidence="1">The sequence shown here is derived from an EMBL/GenBank/DDBJ whole genome shotgun (WGS) entry which is preliminary data.</text>
</comment>
<organism evidence="1 2">
    <name type="scientific">Hufsiella ginkgonis</name>
    <dbReference type="NCBI Taxonomy" id="2695274"/>
    <lineage>
        <taxon>Bacteria</taxon>
        <taxon>Pseudomonadati</taxon>
        <taxon>Bacteroidota</taxon>
        <taxon>Sphingobacteriia</taxon>
        <taxon>Sphingobacteriales</taxon>
        <taxon>Sphingobacteriaceae</taxon>
        <taxon>Hufsiella</taxon>
    </lineage>
</organism>
<dbReference type="Proteomes" id="UP000451233">
    <property type="component" value="Unassembled WGS sequence"/>
</dbReference>
<evidence type="ECO:0000313" key="2">
    <source>
        <dbReference type="Proteomes" id="UP000451233"/>
    </source>
</evidence>
<proteinExistence type="predicted"/>
<name>A0A7K1Y1H2_9SPHI</name>
<accession>A0A7K1Y1H2</accession>
<protein>
    <submittedName>
        <fullName evidence="1">Uncharacterized protein</fullName>
    </submittedName>
</protein>
<gene>
    <name evidence="1" type="ORF">GS398_16330</name>
</gene>
<dbReference type="AlphaFoldDB" id="A0A7K1Y1H2"/>
<dbReference type="RefSeq" id="WP_160907839.1">
    <property type="nucleotide sequence ID" value="NZ_WVHS01000003.1"/>
</dbReference>
<keyword evidence="2" id="KW-1185">Reference proteome</keyword>
<evidence type="ECO:0000313" key="1">
    <source>
        <dbReference type="EMBL" id="MXV16869.1"/>
    </source>
</evidence>
<sequence length="46" mass="5339">MTTEVNISESLNSLLIQMRLLEFVLKSARKRAIKIQYKVLTNPGKY</sequence>
<reference evidence="1 2" key="1">
    <citation type="submission" date="2019-11" db="EMBL/GenBank/DDBJ databases">
        <title>Pedobacter sp. HMF7056 Genome sequencing and assembly.</title>
        <authorList>
            <person name="Kang H."/>
            <person name="Kim H."/>
            <person name="Joh K."/>
        </authorList>
    </citation>
    <scope>NUCLEOTIDE SEQUENCE [LARGE SCALE GENOMIC DNA]</scope>
    <source>
        <strain evidence="1 2">HMF7056</strain>
    </source>
</reference>
<dbReference type="EMBL" id="WVHS01000003">
    <property type="protein sequence ID" value="MXV16869.1"/>
    <property type="molecule type" value="Genomic_DNA"/>
</dbReference>